<evidence type="ECO:0000313" key="4">
    <source>
        <dbReference type="Proteomes" id="UP000289323"/>
    </source>
</evidence>
<organism evidence="3 4">
    <name type="scientific">Thermothielavioides terrestris</name>
    <dbReference type="NCBI Taxonomy" id="2587410"/>
    <lineage>
        <taxon>Eukaryota</taxon>
        <taxon>Fungi</taxon>
        <taxon>Dikarya</taxon>
        <taxon>Ascomycota</taxon>
        <taxon>Pezizomycotina</taxon>
        <taxon>Sordariomycetes</taxon>
        <taxon>Sordariomycetidae</taxon>
        <taxon>Sordariales</taxon>
        <taxon>Chaetomiaceae</taxon>
        <taxon>Thermothielavioides</taxon>
    </lineage>
</organism>
<dbReference type="EMBL" id="OUUZ01000001">
    <property type="protein sequence ID" value="SPQ17742.1"/>
    <property type="molecule type" value="Genomic_DNA"/>
</dbReference>
<dbReference type="InterPro" id="IPR038769">
    <property type="entry name" value="MTC4"/>
</dbReference>
<protein>
    <submittedName>
        <fullName evidence="3">3a81aa93-78ce-4e23-ae82-2f5f38302963</fullName>
    </submittedName>
</protein>
<evidence type="ECO:0000256" key="1">
    <source>
        <dbReference type="SAM" id="MobiDB-lite"/>
    </source>
</evidence>
<feature type="region of interest" description="Disordered" evidence="1">
    <location>
        <begin position="825"/>
        <end position="864"/>
    </location>
</feature>
<feature type="compositionally biased region" description="Basic and acidic residues" evidence="1">
    <location>
        <begin position="61"/>
        <end position="72"/>
    </location>
</feature>
<dbReference type="Proteomes" id="UP000289323">
    <property type="component" value="Unassembled WGS sequence"/>
</dbReference>
<feature type="region of interest" description="Disordered" evidence="1">
    <location>
        <begin position="192"/>
        <end position="251"/>
    </location>
</feature>
<feature type="compositionally biased region" description="Polar residues" evidence="1">
    <location>
        <begin position="223"/>
        <end position="233"/>
    </location>
</feature>
<accession>A0A3S4BED6</accession>
<feature type="compositionally biased region" description="Pro residues" evidence="1">
    <location>
        <begin position="645"/>
        <end position="656"/>
    </location>
</feature>
<feature type="compositionally biased region" description="Low complexity" evidence="1">
    <location>
        <begin position="37"/>
        <end position="50"/>
    </location>
</feature>
<keyword evidence="2" id="KW-0812">Transmembrane</keyword>
<feature type="compositionally biased region" description="Basic and acidic residues" evidence="1">
    <location>
        <begin position="490"/>
        <end position="506"/>
    </location>
</feature>
<dbReference type="AlphaFoldDB" id="A0A3S4BED6"/>
<feature type="region of interest" description="Disordered" evidence="1">
    <location>
        <begin position="389"/>
        <end position="416"/>
    </location>
</feature>
<feature type="region of interest" description="Disordered" evidence="1">
    <location>
        <begin position="300"/>
        <end position="334"/>
    </location>
</feature>
<feature type="region of interest" description="Disordered" evidence="1">
    <location>
        <begin position="629"/>
        <end position="794"/>
    </location>
</feature>
<feature type="compositionally biased region" description="Low complexity" evidence="1">
    <location>
        <begin position="700"/>
        <end position="716"/>
    </location>
</feature>
<sequence>MTDQDASPPAELRPRRAAQHSGALHPDADATDAGLPSTTAADSAIASSSTRVELPGQALSKSDERGHGEKRLSTGVSRAHKHRSSGGFLLSNTLLKRHSSARDRDAPAQTPSEKRQRTSTEQGTRMGTAHHGQEGPPSGQPEGSSTSATITKRDSLTGETAVDSSPRTSIAQLDMESARIVNMALNLSQSRRLASRGNLSQPTPPRLAPLPDNAPGGSLRYHLQQQRKMSRTVSPKPDRSPRIGGGRSFTPLQPAFEPGAAYRYHFSQSTLARAQKAKEYLELMAQYRRVLDLVAPLEPERTTRPWSTPPSTPSGSAPVSRVPTGEPETRIGRPYNPLQYIRNRKVRARERKAIDGAAQGFSDVLKVSEWIDEVAKWVATGQARLPGNPALPPFPSAQAAALQASPPTNARTSTVMKPRRPRVDWVIDPADMLADVYWLELDDNKKLVEDRHWRRVFPQAPDVPQPLSRDEMPRLATSGSALDSSEALAPDEKATPDPPLSRHEHEHVFSAARDRAQQKLRALKGSHHRQTSSVTNRDILRLRRGSLSESSDTDSDRRRRAKGGPGGSSTVRSVLEKQMEEMIAQEQREAASHPLYDHETQRIHFTPMTPEREARQPSQELDNRLRADSRAELSEAEAQGLGLKPLPPARSTPPQPRGGTSLEVPGSRRLSVEGDASQLNSPNLRPTNDVGPVPAIGMDLSPVSSRPSSPHRNPLSKVKSMFRDRSKERPSDTQPAGEDAVLSLGPPDDAWIGTPATAGSNVSSPQRRRSRSPAGERVMGHRSHKSIGSARVRGEDGGLSLRSLLRGPRIDTVLRSGVSKVSDMLWRRDAGDDQSSTTSTDDSDSESRGRSRGPRHGRHLSAEDATALREAGSQLTPDYAKSGHLQHPPAKPISRRSSRFDLLKPPRIDVQSASPSQSPPPPLVVVQPHEPVGSDAESQAGRDDVRAAAARLDAALTLPHAPRGSTSSSSRHWSMSDRDASTGPAVSKREIARLHALLLSAGIHAAEMDRRAKQRKLLPSPLPATVKITTTTTTTHDPPPPTWQDIARLAPDAATRHHLLTTPLAQTDMYPLAARALASSVSSSAAHLDAQAARFAADAAPALLRRAEALRAKVAGELTSLAQNAADAADDAGHDLAVAQRLKVKRVADAMDKMLRRRRRRFRWVRRAGWLLVEWLLVGAMWYVWFVVMLARVMLGVGKGVS</sequence>
<evidence type="ECO:0000256" key="2">
    <source>
        <dbReference type="SAM" id="Phobius"/>
    </source>
</evidence>
<proteinExistence type="predicted"/>
<feature type="compositionally biased region" description="Basic residues" evidence="1">
    <location>
        <begin position="850"/>
        <end position="859"/>
    </location>
</feature>
<keyword evidence="2" id="KW-1133">Transmembrane helix</keyword>
<reference evidence="3 4" key="1">
    <citation type="submission" date="2018-04" db="EMBL/GenBank/DDBJ databases">
        <authorList>
            <person name="Huttner S."/>
            <person name="Dainat J."/>
        </authorList>
    </citation>
    <scope>NUCLEOTIDE SEQUENCE [LARGE SCALE GENOMIC DNA]</scope>
</reference>
<keyword evidence="2" id="KW-0472">Membrane</keyword>
<feature type="region of interest" description="Disordered" evidence="1">
    <location>
        <begin position="477"/>
        <end position="506"/>
    </location>
</feature>
<feature type="region of interest" description="Disordered" evidence="1">
    <location>
        <begin position="520"/>
        <end position="572"/>
    </location>
</feature>
<dbReference type="PANTHER" id="PTHR38426">
    <property type="entry name" value="MAINTENANCE OF TELOMERE CAPPING PROTEIN 4"/>
    <property type="match status" value="1"/>
</dbReference>
<feature type="compositionally biased region" description="Polar residues" evidence="1">
    <location>
        <begin position="677"/>
        <end position="686"/>
    </location>
</feature>
<feature type="compositionally biased region" description="Low complexity" evidence="1">
    <location>
        <begin position="396"/>
        <end position="407"/>
    </location>
</feature>
<feature type="compositionally biased region" description="Basic and acidic residues" evidence="1">
    <location>
        <begin position="721"/>
        <end position="731"/>
    </location>
</feature>
<evidence type="ECO:0000313" key="3">
    <source>
        <dbReference type="EMBL" id="SPQ17742.1"/>
    </source>
</evidence>
<feature type="compositionally biased region" description="Basic and acidic residues" evidence="1">
    <location>
        <begin position="100"/>
        <end position="118"/>
    </location>
</feature>
<feature type="compositionally biased region" description="Polar residues" evidence="1">
    <location>
        <begin position="192"/>
        <end position="201"/>
    </location>
</feature>
<feature type="compositionally biased region" description="Low complexity" evidence="1">
    <location>
        <begin position="134"/>
        <end position="145"/>
    </location>
</feature>
<feature type="compositionally biased region" description="Basic and acidic residues" evidence="1">
    <location>
        <begin position="898"/>
        <end position="907"/>
    </location>
</feature>
<feature type="region of interest" description="Disordered" evidence="1">
    <location>
        <begin position="877"/>
        <end position="985"/>
    </location>
</feature>
<feature type="region of interest" description="Disordered" evidence="1">
    <location>
        <begin position="1"/>
        <end position="170"/>
    </location>
</feature>
<name>A0A3S4BED6_9PEZI</name>
<feature type="transmembrane region" description="Helical" evidence="2">
    <location>
        <begin position="1164"/>
        <end position="1185"/>
    </location>
</feature>
<feature type="compositionally biased region" description="Low complexity" evidence="1">
    <location>
        <begin position="947"/>
        <end position="958"/>
    </location>
</feature>
<dbReference type="PANTHER" id="PTHR38426:SF1">
    <property type="entry name" value="MAINTENANCE OF TELOMERE CAPPING PROTEIN 4"/>
    <property type="match status" value="1"/>
</dbReference>
<feature type="compositionally biased region" description="Basic residues" evidence="1">
    <location>
        <begin position="521"/>
        <end position="530"/>
    </location>
</feature>
<gene>
    <name evidence="3" type="ORF">TT172_LOCUS161</name>
</gene>